<dbReference type="SUPFAM" id="SSF69572">
    <property type="entry name" value="Activating enzymes of the ubiquitin-like proteins"/>
    <property type="match status" value="1"/>
</dbReference>
<dbReference type="InterPro" id="IPR045886">
    <property type="entry name" value="ThiF/MoeB/HesA"/>
</dbReference>
<dbReference type="OMA" id="NMNRIRT"/>
<evidence type="ECO:0000313" key="3">
    <source>
        <dbReference type="Proteomes" id="UP000006671"/>
    </source>
</evidence>
<name>D2VLW5_NAEGR</name>
<dbReference type="Pfam" id="PF00899">
    <property type="entry name" value="ThiF"/>
    <property type="match status" value="1"/>
</dbReference>
<dbReference type="AlphaFoldDB" id="D2VLW5"/>
<evidence type="ECO:0000259" key="1">
    <source>
        <dbReference type="Pfam" id="PF00899"/>
    </source>
</evidence>
<dbReference type="KEGG" id="ngr:NAEGRDRAFT_50638"/>
<dbReference type="VEuPathDB" id="AmoebaDB:NAEGRDRAFT_50638"/>
<dbReference type="STRING" id="5762.D2VLW5"/>
<proteinExistence type="predicted"/>
<dbReference type="OrthoDB" id="10265862at2759"/>
<dbReference type="Gene3D" id="3.40.50.720">
    <property type="entry name" value="NAD(P)-binding Rossmann-like Domain"/>
    <property type="match status" value="1"/>
</dbReference>
<dbReference type="Proteomes" id="UP000006671">
    <property type="component" value="Unassembled WGS sequence"/>
</dbReference>
<evidence type="ECO:0000313" key="2">
    <source>
        <dbReference type="EMBL" id="EFC42214.1"/>
    </source>
</evidence>
<dbReference type="InterPro" id="IPR000594">
    <property type="entry name" value="ThiF_NAD_FAD-bd"/>
</dbReference>
<reference evidence="2 3" key="1">
    <citation type="journal article" date="2010" name="Cell">
        <title>The genome of Naegleria gruberi illuminates early eukaryotic versatility.</title>
        <authorList>
            <person name="Fritz-Laylin L.K."/>
            <person name="Prochnik S.E."/>
            <person name="Ginger M.L."/>
            <person name="Dacks J.B."/>
            <person name="Carpenter M.L."/>
            <person name="Field M.C."/>
            <person name="Kuo A."/>
            <person name="Paredez A."/>
            <person name="Chapman J."/>
            <person name="Pham J."/>
            <person name="Shu S."/>
            <person name="Neupane R."/>
            <person name="Cipriano M."/>
            <person name="Mancuso J."/>
            <person name="Tu H."/>
            <person name="Salamov A."/>
            <person name="Lindquist E."/>
            <person name="Shapiro H."/>
            <person name="Lucas S."/>
            <person name="Grigoriev I.V."/>
            <person name="Cande W.Z."/>
            <person name="Fulton C."/>
            <person name="Rokhsar D.S."/>
            <person name="Dawson S.C."/>
        </authorList>
    </citation>
    <scope>NUCLEOTIDE SEQUENCE [LARGE SCALE GENOMIC DNA]</scope>
    <source>
        <strain evidence="2 3">NEG-M</strain>
    </source>
</reference>
<feature type="domain" description="THIF-type NAD/FAD binding fold" evidence="1">
    <location>
        <begin position="190"/>
        <end position="327"/>
    </location>
</feature>
<gene>
    <name evidence="2" type="ORF">NAEGRDRAFT_50638</name>
</gene>
<dbReference type="EMBL" id="GG738881">
    <property type="protein sequence ID" value="EFC42214.1"/>
    <property type="molecule type" value="Genomic_DNA"/>
</dbReference>
<keyword evidence="3" id="KW-1185">Reference proteome</keyword>
<dbReference type="GO" id="GO:0008641">
    <property type="term" value="F:ubiquitin-like modifier activating enzyme activity"/>
    <property type="evidence" value="ECO:0007669"/>
    <property type="project" value="InterPro"/>
</dbReference>
<dbReference type="GO" id="GO:0061503">
    <property type="term" value="F:tRNA threonylcarbamoyladenosine dehydratase"/>
    <property type="evidence" value="ECO:0007669"/>
    <property type="project" value="TreeGrafter"/>
</dbReference>
<sequence>MMINGLRALGYRSKNVAFNNFTKKSAQLTTMLTSNSVRGVHSTSTANISSNSAVSHQKSGEKEIGSLSNIFKQIKISSDSNKEINFHQTENQHVIFKLPEQANELSLLLKSNPSIQILDTMDLQIKDLIKLENPSLHPMSKELYDTKITEKLNGKSMQEYGNWVYYPWRNSLVHVLDKDDFVRVRTIRNVSKILPEEQQALEKKTVLVIGLSVGQAAAMVLAMERSCGHLVLADFDHLDLSNMNRLRASVMDLGIMKGTLIKRAIAELDPYLKVTFLEQGLNKDNIATVLGSSPETKLIDLVIEECDSFDTKVLVRKHCRKVQIPVVMETSDRGLLDIERFDLDKDYPILHGLIQKELLEVDQFSPEQKRALVVQFISIPLASKRGVESFFQVGKTLTSWPQLASEVQFGSSVAGMVTRMILLGEKVPSQRQYLDVKQQIENYVKTEPKL</sequence>
<dbReference type="InParanoid" id="D2VLW5"/>
<dbReference type="GeneID" id="8851824"/>
<accession>D2VLW5</accession>
<dbReference type="PANTHER" id="PTHR43267">
    <property type="entry name" value="TRNA THREONYLCARBAMOYLADENOSINE DEHYDRATASE"/>
    <property type="match status" value="1"/>
</dbReference>
<dbReference type="InterPro" id="IPR035985">
    <property type="entry name" value="Ubiquitin-activating_enz"/>
</dbReference>
<dbReference type="RefSeq" id="XP_002674958.1">
    <property type="nucleotide sequence ID" value="XM_002674912.1"/>
</dbReference>
<organism evidence="3">
    <name type="scientific">Naegleria gruberi</name>
    <name type="common">Amoeba</name>
    <dbReference type="NCBI Taxonomy" id="5762"/>
    <lineage>
        <taxon>Eukaryota</taxon>
        <taxon>Discoba</taxon>
        <taxon>Heterolobosea</taxon>
        <taxon>Tetramitia</taxon>
        <taxon>Eutetramitia</taxon>
        <taxon>Vahlkampfiidae</taxon>
        <taxon>Naegleria</taxon>
    </lineage>
</organism>
<dbReference type="GO" id="GO:0061504">
    <property type="term" value="P:cyclic threonylcarbamoyladenosine biosynthetic process"/>
    <property type="evidence" value="ECO:0007669"/>
    <property type="project" value="TreeGrafter"/>
</dbReference>
<dbReference type="PANTHER" id="PTHR43267:SF3">
    <property type="entry name" value="THIF PROTEIN"/>
    <property type="match status" value="1"/>
</dbReference>
<protein>
    <submittedName>
        <fullName evidence="2">Predicted protein</fullName>
    </submittedName>
</protein>
<dbReference type="CDD" id="cd01483">
    <property type="entry name" value="E1_enzyme_family"/>
    <property type="match status" value="1"/>
</dbReference>